<evidence type="ECO:0000256" key="7">
    <source>
        <dbReference type="ARBA" id="ARBA00023157"/>
    </source>
</evidence>
<evidence type="ECO:0000256" key="1">
    <source>
        <dbReference type="ARBA" id="ARBA00006249"/>
    </source>
</evidence>
<dbReference type="GO" id="GO:0016787">
    <property type="term" value="F:hydrolase activity"/>
    <property type="evidence" value="ECO:0007669"/>
    <property type="project" value="UniProtKB-KW"/>
</dbReference>
<evidence type="ECO:0000256" key="3">
    <source>
        <dbReference type="ARBA" id="ARBA00022723"/>
    </source>
</evidence>
<dbReference type="EMBL" id="BAAANY010000017">
    <property type="protein sequence ID" value="GAA1690282.1"/>
    <property type="molecule type" value="Genomic_DNA"/>
</dbReference>
<reference evidence="8 9" key="1">
    <citation type="journal article" date="2019" name="Int. J. Syst. Evol. Microbiol.">
        <title>The Global Catalogue of Microorganisms (GCM) 10K type strain sequencing project: providing services to taxonomists for standard genome sequencing and annotation.</title>
        <authorList>
            <consortium name="The Broad Institute Genomics Platform"/>
            <consortium name="The Broad Institute Genome Sequencing Center for Infectious Disease"/>
            <person name="Wu L."/>
            <person name="Ma J."/>
        </authorList>
    </citation>
    <scope>NUCLEOTIDE SEQUENCE [LARGE SCALE GENOMIC DNA]</scope>
    <source>
        <strain evidence="8 9">JCM 14718</strain>
    </source>
</reference>
<dbReference type="RefSeq" id="WP_344312307.1">
    <property type="nucleotide sequence ID" value="NZ_BAAANY010000017.1"/>
</dbReference>
<keyword evidence="6" id="KW-0106">Calcium</keyword>
<name>A0ABN2HMF6_9ACTN</name>
<protein>
    <submittedName>
        <fullName evidence="8">Tannase/feruloyl esterase family alpha/beta hydrolase</fullName>
    </submittedName>
</protein>
<keyword evidence="9" id="KW-1185">Reference proteome</keyword>
<sequence length="550" mass="58492">MRGRLQDVGWRRVVALAVGLVTTVAISAAPASGALAPAGSSAVSPKIACGALPGVDFRHLPGAATTVSSAVVATAAQGYEYCDVRGVIAPHITFEIQLPTKTWTQRYMQTGCGGLCGAVGIGVIAADGCAPVNNGEYVMASDDTGHTGVTNTDGSWAANNPQAKIDFGFRSEHVMSVVAKRVIKTFYGQGPKYSYFDSCSNGGRQALVEAQRFPYDFNGIIAGAPANIWSGLVGEAAPYVALANRDANGKQILGQEKLAPLHKAVLAACDALDGLVDGQISDPRDCHFHPATVACPTGVDRVDCLTPAQVSTVTKFYDGVRDPRGVRLYPGALEPGSELAWLGWEVAVPGVIDPALAYQFGENYLKYMAYLKNPPASFTLKDTTFDDRSFTAQQPLNQIYAAQSPDLSAFRNAGGKLIVWHGWADSAIPPQGTLAYRQAVEDRMGGYAAVQRFSRLFMLPQVAHCGGGDAPDAINLVDPIVSWVEHGVAPTEVTATMRNGNTVVRTRPIYNYPVETQYNGDGDINSAANFHPVVPSHRPNDHIAWLGSFH</sequence>
<dbReference type="Proteomes" id="UP001500618">
    <property type="component" value="Unassembled WGS sequence"/>
</dbReference>
<comment type="similarity">
    <text evidence="1">Belongs to the tannase family.</text>
</comment>
<accession>A0ABN2HMF6</accession>
<keyword evidence="3" id="KW-0479">Metal-binding</keyword>
<comment type="caution">
    <text evidence="8">The sequence shown here is derived from an EMBL/GenBank/DDBJ whole genome shotgun (WGS) entry which is preliminary data.</text>
</comment>
<dbReference type="SUPFAM" id="SSF53474">
    <property type="entry name" value="alpha/beta-Hydrolases"/>
    <property type="match status" value="1"/>
</dbReference>
<evidence type="ECO:0000256" key="6">
    <source>
        <dbReference type="ARBA" id="ARBA00022837"/>
    </source>
</evidence>
<dbReference type="InterPro" id="IPR029058">
    <property type="entry name" value="AB_hydrolase_fold"/>
</dbReference>
<proteinExistence type="inferred from homology"/>
<evidence type="ECO:0000256" key="5">
    <source>
        <dbReference type="ARBA" id="ARBA00022801"/>
    </source>
</evidence>
<keyword evidence="5 8" id="KW-0378">Hydrolase</keyword>
<dbReference type="PANTHER" id="PTHR33938:SF15">
    <property type="entry name" value="FERULOYL ESTERASE B-RELATED"/>
    <property type="match status" value="1"/>
</dbReference>
<evidence type="ECO:0000256" key="2">
    <source>
        <dbReference type="ARBA" id="ARBA00022487"/>
    </source>
</evidence>
<gene>
    <name evidence="8" type="ORF">GCM10009765_44630</name>
</gene>
<evidence type="ECO:0000313" key="8">
    <source>
        <dbReference type="EMBL" id="GAA1690282.1"/>
    </source>
</evidence>
<dbReference type="Pfam" id="PF07519">
    <property type="entry name" value="Tannase"/>
    <property type="match status" value="1"/>
</dbReference>
<keyword evidence="4" id="KW-0732">Signal</keyword>
<evidence type="ECO:0000313" key="9">
    <source>
        <dbReference type="Proteomes" id="UP001500618"/>
    </source>
</evidence>
<evidence type="ECO:0000256" key="4">
    <source>
        <dbReference type="ARBA" id="ARBA00022729"/>
    </source>
</evidence>
<keyword evidence="7" id="KW-1015">Disulfide bond</keyword>
<dbReference type="InterPro" id="IPR011118">
    <property type="entry name" value="Tannase/feruloyl_esterase"/>
</dbReference>
<keyword evidence="2" id="KW-0719">Serine esterase</keyword>
<organism evidence="8 9">
    <name type="scientific">Fodinicola feengrottensis</name>
    <dbReference type="NCBI Taxonomy" id="435914"/>
    <lineage>
        <taxon>Bacteria</taxon>
        <taxon>Bacillati</taxon>
        <taxon>Actinomycetota</taxon>
        <taxon>Actinomycetes</taxon>
        <taxon>Mycobacteriales</taxon>
        <taxon>Fodinicola</taxon>
    </lineage>
</organism>
<dbReference type="PANTHER" id="PTHR33938">
    <property type="entry name" value="FERULOYL ESTERASE B-RELATED"/>
    <property type="match status" value="1"/>
</dbReference>